<dbReference type="SUPFAM" id="SSF81665">
    <property type="entry name" value="Calcium ATPase, transmembrane domain M"/>
    <property type="match status" value="1"/>
</dbReference>
<dbReference type="PROSITE" id="PS50846">
    <property type="entry name" value="HMA_2"/>
    <property type="match status" value="1"/>
</dbReference>
<comment type="catalytic activity">
    <reaction evidence="12">
        <text>Cd(2+)(in) + ATP + H2O = Cd(2+)(out) + ADP + phosphate + H(+)</text>
        <dbReference type="Rhea" id="RHEA:12132"/>
        <dbReference type="ChEBI" id="CHEBI:15377"/>
        <dbReference type="ChEBI" id="CHEBI:15378"/>
        <dbReference type="ChEBI" id="CHEBI:30616"/>
        <dbReference type="ChEBI" id="CHEBI:43474"/>
        <dbReference type="ChEBI" id="CHEBI:48775"/>
        <dbReference type="ChEBI" id="CHEBI:456216"/>
        <dbReference type="EC" id="7.2.2.21"/>
    </reaction>
</comment>
<dbReference type="InterPro" id="IPR018303">
    <property type="entry name" value="ATPase_P-typ_P_site"/>
</dbReference>
<proteinExistence type="inferred from homology"/>
<dbReference type="SUPFAM" id="SSF56784">
    <property type="entry name" value="HAD-like"/>
    <property type="match status" value="1"/>
</dbReference>
<dbReference type="GeneID" id="87756231"/>
<feature type="region of interest" description="Disordered" evidence="14">
    <location>
        <begin position="23"/>
        <end position="61"/>
    </location>
</feature>
<dbReference type="InterPro" id="IPR008250">
    <property type="entry name" value="ATPase_P-typ_transduc_dom_A_sf"/>
</dbReference>
<evidence type="ECO:0000256" key="12">
    <source>
        <dbReference type="ARBA" id="ARBA00049338"/>
    </source>
</evidence>
<dbReference type="Pfam" id="PF00702">
    <property type="entry name" value="Hydrolase"/>
    <property type="match status" value="1"/>
</dbReference>
<keyword evidence="8" id="KW-1278">Translocase</keyword>
<protein>
    <recommendedName>
        <fullName evidence="11">Cd(2+)-exporting ATPase</fullName>
        <ecNumber evidence="11">7.2.2.21</ecNumber>
    </recommendedName>
</protein>
<dbReference type="InterPro" id="IPR036412">
    <property type="entry name" value="HAD-like_sf"/>
</dbReference>
<keyword evidence="10 13" id="KW-0472">Membrane</keyword>
<dbReference type="InterPro" id="IPR023299">
    <property type="entry name" value="ATPase_P-typ_cyto_dom_N"/>
</dbReference>
<dbReference type="PRINTS" id="PR00119">
    <property type="entry name" value="CATATPASE"/>
</dbReference>
<dbReference type="GO" id="GO:0005886">
    <property type="term" value="C:plasma membrane"/>
    <property type="evidence" value="ECO:0007669"/>
    <property type="project" value="UniProtKB-SubCell"/>
</dbReference>
<dbReference type="EMBL" id="FMXA01000015">
    <property type="protein sequence ID" value="SDA54464.1"/>
    <property type="molecule type" value="Genomic_DNA"/>
</dbReference>
<dbReference type="RefSeq" id="WP_091364862.1">
    <property type="nucleotide sequence ID" value="NZ_FMXA01000015.1"/>
</dbReference>
<dbReference type="Gene3D" id="3.40.50.1000">
    <property type="entry name" value="HAD superfamily/HAD-like"/>
    <property type="match status" value="1"/>
</dbReference>
<dbReference type="Gene3D" id="2.70.150.10">
    <property type="entry name" value="Calcium-transporting ATPase, cytoplasmic transduction domain A"/>
    <property type="match status" value="1"/>
</dbReference>
<dbReference type="SUPFAM" id="SSF55008">
    <property type="entry name" value="HMA, heavy metal-associated domain"/>
    <property type="match status" value="2"/>
</dbReference>
<reference evidence="16 17" key="1">
    <citation type="submission" date="2016-10" db="EMBL/GenBank/DDBJ databases">
        <authorList>
            <person name="de Groot N.N."/>
        </authorList>
    </citation>
    <scope>NUCLEOTIDE SEQUENCE [LARGE SCALE GENOMIC DNA]</scope>
    <source>
        <strain evidence="16 17">DSM 15230</strain>
    </source>
</reference>
<gene>
    <name evidence="16" type="ORF">SAMN02910343_01218</name>
</gene>
<keyword evidence="6 13" id="KW-0547">Nucleotide-binding</keyword>
<organism evidence="16 17">
    <name type="scientific">Allisonella histaminiformans</name>
    <dbReference type="NCBI Taxonomy" id="209880"/>
    <lineage>
        <taxon>Bacteria</taxon>
        <taxon>Bacillati</taxon>
        <taxon>Bacillota</taxon>
        <taxon>Negativicutes</taxon>
        <taxon>Veillonellales</taxon>
        <taxon>Veillonellaceae</taxon>
        <taxon>Allisonella</taxon>
    </lineage>
</organism>
<dbReference type="NCBIfam" id="TIGR01512">
    <property type="entry name" value="ATPase-IB2_Cd"/>
    <property type="match status" value="1"/>
</dbReference>
<feature type="transmembrane region" description="Helical" evidence="13">
    <location>
        <begin position="302"/>
        <end position="319"/>
    </location>
</feature>
<dbReference type="InterPro" id="IPR023214">
    <property type="entry name" value="HAD_sf"/>
</dbReference>
<evidence type="ECO:0000256" key="6">
    <source>
        <dbReference type="ARBA" id="ARBA00022741"/>
    </source>
</evidence>
<keyword evidence="5 13" id="KW-0479">Metal-binding</keyword>
<evidence type="ECO:0000259" key="15">
    <source>
        <dbReference type="PROSITE" id="PS50846"/>
    </source>
</evidence>
<sequence>MHKHETPHAHNCACHACHGTHGQNHQSRNGSSSSGESPSSDDDGPSQPQLTTIHDHSQDSDLKALKEYTDDVMKDENARKEDERIAFGHYHEQKIRHPLKGHRADCHCTQCEELIKFCDQCGRSLSECTCNFLGKTYHESIYSLAHLDCLICAARLESALRRLPAVFFASLSFRTKMLYVISREDMSHVLPSLKKTAARIDPKIQIMPFTSPEKAVTKTYDMPTLDCPNCTLKLEKIINQQEGVISAEISYASKKLRLTALNPDALLPSLREACNAIEPGTRIVDASEAQEEKPSAESKDRTLPAGLACYILGLILYYLPQVPRLWGIVLLLASYLLLGWPVFKNLIRNIRHGEWFDENVLMTIATAGALGVGEYPEASGVLFFFRIGEVLEDRASEKSRREITKAVDMRPDTVILLKDGTETTVDASSIHVGDTLMIRPGDRIPLDGIVLSGNSHVDTSPITGESDPREIHPGISLVSGCVNLEGTLTMQVTKELSESMVTRILDAVENAAATKPELDRFITRFSRIYVPVVVGIALITAILPPLWMGGWKHWIYTAMTFLVISCPCALVISVPLSFFAGIGAASKKGILFKSGQVIEKMATIRNVLLDKTGTLTKGRFSVVRIEREPGIEEMELLSLAAGLETYSTHPIAHSIVNAARARDCQAKPFTDVQEISGHGLEGNSGNDHVCVGNRKWMLARGIPVNTADTWEGTSIYVAVNNHLAGKICIADTPKDDAADAVRQLHDMGLHVVMLTGDTEKSARMIADKLHIDEVHASLLPEDKLKEMQNTRIERGPVLFTGDGINDAPVLAGADVGAAMGSGSDAAITVADTVYMTSQVSSIPESIRLAKKTVRTAQFNTLFALTVKALVMLLGFAGYANMWLAVFADTGVTLLCILFSMTLLRDSQKQ</sequence>
<feature type="domain" description="HMA" evidence="15">
    <location>
        <begin position="216"/>
        <end position="282"/>
    </location>
</feature>
<dbReference type="InterPro" id="IPR006121">
    <property type="entry name" value="HMA_dom"/>
</dbReference>
<comment type="subcellular location">
    <subcellularLocation>
        <location evidence="13">Cell membrane</location>
    </subcellularLocation>
    <subcellularLocation>
        <location evidence="1">Membrane</location>
        <topology evidence="1">Multi-pass membrane protein</topology>
    </subcellularLocation>
</comment>
<dbReference type="SFLD" id="SFLDF00027">
    <property type="entry name" value="p-type_atpase"/>
    <property type="match status" value="1"/>
</dbReference>
<dbReference type="InterPro" id="IPR027256">
    <property type="entry name" value="P-typ_ATPase_IB"/>
</dbReference>
<dbReference type="Gene3D" id="3.40.1110.10">
    <property type="entry name" value="Calcium-transporting ATPase, cytoplasmic domain N"/>
    <property type="match status" value="1"/>
</dbReference>
<feature type="transmembrane region" description="Helical" evidence="13">
    <location>
        <begin position="882"/>
        <end position="903"/>
    </location>
</feature>
<evidence type="ECO:0000256" key="3">
    <source>
        <dbReference type="ARBA" id="ARBA00022539"/>
    </source>
</evidence>
<evidence type="ECO:0000256" key="1">
    <source>
        <dbReference type="ARBA" id="ARBA00004141"/>
    </source>
</evidence>
<evidence type="ECO:0000256" key="9">
    <source>
        <dbReference type="ARBA" id="ARBA00022989"/>
    </source>
</evidence>
<evidence type="ECO:0000256" key="14">
    <source>
        <dbReference type="SAM" id="MobiDB-lite"/>
    </source>
</evidence>
<evidence type="ECO:0000313" key="17">
    <source>
        <dbReference type="Proteomes" id="UP000199689"/>
    </source>
</evidence>
<evidence type="ECO:0000313" key="16">
    <source>
        <dbReference type="EMBL" id="SDA54464.1"/>
    </source>
</evidence>
<keyword evidence="9 13" id="KW-1133">Transmembrane helix</keyword>
<dbReference type="NCBIfam" id="TIGR01494">
    <property type="entry name" value="ATPase_P-type"/>
    <property type="match status" value="1"/>
</dbReference>
<dbReference type="Gene3D" id="3.30.70.100">
    <property type="match status" value="1"/>
</dbReference>
<dbReference type="SFLD" id="SFLDG00002">
    <property type="entry name" value="C1.7:_P-type_atpase_like"/>
    <property type="match status" value="1"/>
</dbReference>
<evidence type="ECO:0000256" key="10">
    <source>
        <dbReference type="ARBA" id="ARBA00023136"/>
    </source>
</evidence>
<accession>A0A1G5W949</accession>
<dbReference type="InterPro" id="IPR044492">
    <property type="entry name" value="P_typ_ATPase_HD_dom"/>
</dbReference>
<keyword evidence="17" id="KW-1185">Reference proteome</keyword>
<feature type="compositionally biased region" description="Low complexity" evidence="14">
    <location>
        <begin position="26"/>
        <end position="38"/>
    </location>
</feature>
<dbReference type="PROSITE" id="PS00154">
    <property type="entry name" value="ATPASE_E1_E2"/>
    <property type="match status" value="1"/>
</dbReference>
<dbReference type="InterPro" id="IPR051014">
    <property type="entry name" value="Cation_Transport_ATPase_IB"/>
</dbReference>
<dbReference type="CDD" id="cd00371">
    <property type="entry name" value="HMA"/>
    <property type="match status" value="1"/>
</dbReference>
<feature type="transmembrane region" description="Helical" evidence="13">
    <location>
        <begin position="528"/>
        <end position="548"/>
    </location>
</feature>
<evidence type="ECO:0000256" key="7">
    <source>
        <dbReference type="ARBA" id="ARBA00022840"/>
    </source>
</evidence>
<dbReference type="InterPro" id="IPR023298">
    <property type="entry name" value="ATPase_P-typ_TM_dom_sf"/>
</dbReference>
<keyword evidence="4 13" id="KW-0812">Transmembrane</keyword>
<evidence type="ECO:0000256" key="13">
    <source>
        <dbReference type="RuleBase" id="RU362081"/>
    </source>
</evidence>
<dbReference type="SUPFAM" id="SSF81653">
    <property type="entry name" value="Calcium ATPase, transduction domain A"/>
    <property type="match status" value="1"/>
</dbReference>
<keyword evidence="3" id="KW-0104">Cadmium</keyword>
<evidence type="ECO:0000256" key="2">
    <source>
        <dbReference type="ARBA" id="ARBA00006024"/>
    </source>
</evidence>
<dbReference type="GO" id="GO:0008551">
    <property type="term" value="F:P-type cadmium transporter activity"/>
    <property type="evidence" value="ECO:0007669"/>
    <property type="project" value="UniProtKB-EC"/>
</dbReference>
<keyword evidence="7 13" id="KW-0067">ATP-binding</keyword>
<dbReference type="Pfam" id="PF00122">
    <property type="entry name" value="E1-E2_ATPase"/>
    <property type="match status" value="1"/>
</dbReference>
<dbReference type="Proteomes" id="UP000199689">
    <property type="component" value="Unassembled WGS sequence"/>
</dbReference>
<dbReference type="EC" id="7.2.2.21" evidence="11"/>
<dbReference type="AlphaFoldDB" id="A0A1G5W949"/>
<dbReference type="SFLD" id="SFLDS00003">
    <property type="entry name" value="Haloacid_Dehalogenase"/>
    <property type="match status" value="1"/>
</dbReference>
<dbReference type="InterPro" id="IPR036163">
    <property type="entry name" value="HMA_dom_sf"/>
</dbReference>
<feature type="transmembrane region" description="Helical" evidence="13">
    <location>
        <begin position="325"/>
        <end position="343"/>
    </location>
</feature>
<dbReference type="PANTHER" id="PTHR48085">
    <property type="entry name" value="CADMIUM/ZINC-TRANSPORTING ATPASE HMA2-RELATED"/>
    <property type="match status" value="1"/>
</dbReference>
<name>A0A1G5W949_9FIRM</name>
<dbReference type="PANTHER" id="PTHR48085:SF5">
    <property type="entry name" value="CADMIUM_ZINC-TRANSPORTING ATPASE HMA4-RELATED"/>
    <property type="match status" value="1"/>
</dbReference>
<evidence type="ECO:0000256" key="8">
    <source>
        <dbReference type="ARBA" id="ARBA00022967"/>
    </source>
</evidence>
<evidence type="ECO:0000256" key="4">
    <source>
        <dbReference type="ARBA" id="ARBA00022692"/>
    </source>
</evidence>
<comment type="similarity">
    <text evidence="2 13">Belongs to the cation transport ATPase (P-type) (TC 3.A.3) family. Type IB subfamily.</text>
</comment>
<dbReference type="InterPro" id="IPR059000">
    <property type="entry name" value="ATPase_P-type_domA"/>
</dbReference>
<dbReference type="NCBIfam" id="TIGR01525">
    <property type="entry name" value="ATPase-IB_hvy"/>
    <property type="match status" value="1"/>
</dbReference>
<evidence type="ECO:0000256" key="11">
    <source>
        <dbReference type="ARBA" id="ARBA00039103"/>
    </source>
</evidence>
<dbReference type="GO" id="GO:0016887">
    <property type="term" value="F:ATP hydrolysis activity"/>
    <property type="evidence" value="ECO:0007669"/>
    <property type="project" value="InterPro"/>
</dbReference>
<dbReference type="GO" id="GO:0046872">
    <property type="term" value="F:metal ion binding"/>
    <property type="evidence" value="ECO:0007669"/>
    <property type="project" value="UniProtKB-KW"/>
</dbReference>
<dbReference type="OrthoDB" id="9813266at2"/>
<dbReference type="InterPro" id="IPR001757">
    <property type="entry name" value="P_typ_ATPase"/>
</dbReference>
<dbReference type="STRING" id="209880.SAMN02910343_01218"/>
<keyword evidence="13" id="KW-1003">Cell membrane</keyword>
<feature type="transmembrane region" description="Helical" evidence="13">
    <location>
        <begin position="856"/>
        <end position="876"/>
    </location>
</feature>
<evidence type="ECO:0000256" key="5">
    <source>
        <dbReference type="ARBA" id="ARBA00022723"/>
    </source>
</evidence>
<dbReference type="GO" id="GO:0005524">
    <property type="term" value="F:ATP binding"/>
    <property type="evidence" value="ECO:0007669"/>
    <property type="project" value="UniProtKB-UniRule"/>
</dbReference>
<feature type="transmembrane region" description="Helical" evidence="13">
    <location>
        <begin position="554"/>
        <end position="584"/>
    </location>
</feature>